<reference evidence="2 3" key="1">
    <citation type="journal article" date="2017" name="PLoS Biol.">
        <title>The sea cucumber genome provides insights into morphological evolution and visceral regeneration.</title>
        <authorList>
            <person name="Zhang X."/>
            <person name="Sun L."/>
            <person name="Yuan J."/>
            <person name="Sun Y."/>
            <person name="Gao Y."/>
            <person name="Zhang L."/>
            <person name="Li S."/>
            <person name="Dai H."/>
            <person name="Hamel J.F."/>
            <person name="Liu C."/>
            <person name="Yu Y."/>
            <person name="Liu S."/>
            <person name="Lin W."/>
            <person name="Guo K."/>
            <person name="Jin S."/>
            <person name="Xu P."/>
            <person name="Storey K.B."/>
            <person name="Huan P."/>
            <person name="Zhang T."/>
            <person name="Zhou Y."/>
            <person name="Zhang J."/>
            <person name="Lin C."/>
            <person name="Li X."/>
            <person name="Xing L."/>
            <person name="Huo D."/>
            <person name="Sun M."/>
            <person name="Wang L."/>
            <person name="Mercier A."/>
            <person name="Li F."/>
            <person name="Yang H."/>
            <person name="Xiang J."/>
        </authorList>
    </citation>
    <scope>NUCLEOTIDE SEQUENCE [LARGE SCALE GENOMIC DNA]</scope>
    <source>
        <strain evidence="2">Shaxun</strain>
        <tissue evidence="2">Muscle</tissue>
    </source>
</reference>
<gene>
    <name evidence="2" type="ORF">BSL78_21923</name>
</gene>
<dbReference type="EMBL" id="MRZV01001039">
    <property type="protein sequence ID" value="PIK41216.1"/>
    <property type="molecule type" value="Genomic_DNA"/>
</dbReference>
<keyword evidence="3" id="KW-1185">Reference proteome</keyword>
<feature type="compositionally biased region" description="Acidic residues" evidence="1">
    <location>
        <begin position="20"/>
        <end position="30"/>
    </location>
</feature>
<protein>
    <submittedName>
        <fullName evidence="2">Uncharacterized protein</fullName>
    </submittedName>
</protein>
<feature type="compositionally biased region" description="Polar residues" evidence="1">
    <location>
        <begin position="39"/>
        <end position="49"/>
    </location>
</feature>
<feature type="compositionally biased region" description="Basic and acidic residues" evidence="1">
    <location>
        <begin position="1"/>
        <end position="19"/>
    </location>
</feature>
<proteinExistence type="predicted"/>
<evidence type="ECO:0000313" key="3">
    <source>
        <dbReference type="Proteomes" id="UP000230750"/>
    </source>
</evidence>
<dbReference type="AlphaFoldDB" id="A0A2G8JZM4"/>
<dbReference type="PANTHER" id="PTHR46704">
    <property type="entry name" value="CXC DOMAIN-CONTAINING PROTEIN-RELATED"/>
    <property type="match status" value="1"/>
</dbReference>
<comment type="caution">
    <text evidence="2">The sequence shown here is derived from an EMBL/GenBank/DDBJ whole genome shotgun (WGS) entry which is preliminary data.</text>
</comment>
<dbReference type="OrthoDB" id="5949994at2759"/>
<accession>A0A2G8JZM4</accession>
<evidence type="ECO:0000256" key="1">
    <source>
        <dbReference type="SAM" id="MobiDB-lite"/>
    </source>
</evidence>
<sequence length="304" mass="35017">MNKLNKTEERLAKNPPKDDDSTDDDNDDVEPVCKKRTLRSNVAGPSSSGRPHILPVSCIICHTDHWIRDKVTCKRRREPLTRYGTIDAGKLRKAAELTCNESLLLQMRGRDLVDSEARYHPSCFRNATRFLTRKWPKETTDILYAESYAKFCHNVIDEQILKQQGAIRMTKLTAQFIKMVKEVQGIDASSYRSYNLKKRLQGSYPQLHFLRPTRRYESEVVISRTVEAQDLAVNLVNLQDDTKSSNELDTSSGSESDLQHEQKGLCKVKAFHRVTCTLQLDSLELLSKRYMWTSMTSDINWTLE</sequence>
<feature type="region of interest" description="Disordered" evidence="1">
    <location>
        <begin position="1"/>
        <end position="49"/>
    </location>
</feature>
<name>A0A2G8JZM4_STIJA</name>
<organism evidence="2 3">
    <name type="scientific">Stichopus japonicus</name>
    <name type="common">Sea cucumber</name>
    <dbReference type="NCBI Taxonomy" id="307972"/>
    <lineage>
        <taxon>Eukaryota</taxon>
        <taxon>Metazoa</taxon>
        <taxon>Echinodermata</taxon>
        <taxon>Eleutherozoa</taxon>
        <taxon>Echinozoa</taxon>
        <taxon>Holothuroidea</taxon>
        <taxon>Aspidochirotacea</taxon>
        <taxon>Aspidochirotida</taxon>
        <taxon>Stichopodidae</taxon>
        <taxon>Apostichopus</taxon>
    </lineage>
</organism>
<evidence type="ECO:0000313" key="2">
    <source>
        <dbReference type="EMBL" id="PIK41216.1"/>
    </source>
</evidence>
<dbReference type="PANTHER" id="PTHR46704:SF9">
    <property type="entry name" value="BHLH DOMAIN-CONTAINING PROTEIN"/>
    <property type="match status" value="1"/>
</dbReference>
<dbReference type="Proteomes" id="UP000230750">
    <property type="component" value="Unassembled WGS sequence"/>
</dbReference>